<dbReference type="InterPro" id="IPR011109">
    <property type="entry name" value="DNA_bind_recombinase_dom"/>
</dbReference>
<dbReference type="PROSITE" id="PS51736">
    <property type="entry name" value="RECOMBINASES_3"/>
    <property type="match status" value="1"/>
</dbReference>
<sequence length="496" mass="57957">MKLAYLYVRISTDEQKRKGYSLPEQEDRLLKYCKYNNIEVKGIYREDYSAKNFNRPEWKQLFSEVKKKSRGEDKNILFIKWDRFSRNVEYAYEMIGKLRKYKTTAMAIDQPIDFSVPESTVMLAVYLAVPEAENTRRAQNTSNGIRRAKLMGRYPNKAPIGYINVTLMDGKKAIVPKEPEAEIIKWVFNQIVKSDQKISEIRKIANDKGLICSRSHFFRVIRNPIYCGHISIKLNSNEEQIIKGLHEPLISESLFYQVQSLISTKIKTTGRKEDLRGVFFLRGFLICPICNQKLTGCFVQGRSKQYPYYFCHHGCGIRINAIFLNDCYQNRLQELVLSNSSIELFKNVLEDQNIKTQKAGYLYSQKLIERKIKEEWLTLSRGRKLFIAGVLKIDDYNELKKENQVNIKNLKKEARDTVLKLSAIDRKNKIEDKALVEVFQKFSKFDTQDKKYLVNLIPPIDIDYKTGDLSLDLNPAFSKILSAKTHRKNNKKNEFH</sequence>
<dbReference type="Proteomes" id="UP000051682">
    <property type="component" value="Unassembled WGS sequence"/>
</dbReference>
<dbReference type="OrthoDB" id="9815006at2"/>
<protein>
    <submittedName>
        <fullName evidence="3">Recombinase</fullName>
    </submittedName>
</protein>
<dbReference type="GO" id="GO:0000150">
    <property type="term" value="F:DNA strand exchange activity"/>
    <property type="evidence" value="ECO:0007669"/>
    <property type="project" value="InterPro"/>
</dbReference>
<dbReference type="Pfam" id="PF07508">
    <property type="entry name" value="Recombinase"/>
    <property type="match status" value="1"/>
</dbReference>
<gene>
    <name evidence="3" type="ORF">AR438_11590</name>
</gene>
<dbReference type="PANTHER" id="PTHR30461">
    <property type="entry name" value="DNA-INVERTASE FROM LAMBDOID PROPHAGE"/>
    <property type="match status" value="1"/>
</dbReference>
<dbReference type="InterPro" id="IPR006119">
    <property type="entry name" value="Resolv_N"/>
</dbReference>
<evidence type="ECO:0000259" key="2">
    <source>
        <dbReference type="PROSITE" id="PS51737"/>
    </source>
</evidence>
<dbReference type="SMART" id="SM00857">
    <property type="entry name" value="Resolvase"/>
    <property type="match status" value="1"/>
</dbReference>
<organism evidence="3 4">
    <name type="scientific">Chryseobacterium aquaticum</name>
    <dbReference type="NCBI Taxonomy" id="452084"/>
    <lineage>
        <taxon>Bacteria</taxon>
        <taxon>Pseudomonadati</taxon>
        <taxon>Bacteroidota</taxon>
        <taxon>Flavobacteriia</taxon>
        <taxon>Flavobacteriales</taxon>
        <taxon>Weeksellaceae</taxon>
        <taxon>Chryseobacterium group</taxon>
        <taxon>Chryseobacterium</taxon>
    </lineage>
</organism>
<dbReference type="Gene3D" id="3.90.1750.20">
    <property type="entry name" value="Putative Large Serine Recombinase, Chain B, Domain 2"/>
    <property type="match status" value="1"/>
</dbReference>
<accession>A0A0Q3HTS2</accession>
<dbReference type="Pfam" id="PF00239">
    <property type="entry name" value="Resolvase"/>
    <property type="match status" value="1"/>
</dbReference>
<dbReference type="AlphaFoldDB" id="A0A0Q3HTS2"/>
<comment type="caution">
    <text evidence="3">The sequence shown here is derived from an EMBL/GenBank/DDBJ whole genome shotgun (WGS) entry which is preliminary data.</text>
</comment>
<keyword evidence="4" id="KW-1185">Reference proteome</keyword>
<dbReference type="EMBL" id="LLYZ01000005">
    <property type="protein sequence ID" value="KQK26208.1"/>
    <property type="molecule type" value="Genomic_DNA"/>
</dbReference>
<dbReference type="InterPro" id="IPR036162">
    <property type="entry name" value="Resolvase-like_N_sf"/>
</dbReference>
<dbReference type="PROSITE" id="PS51737">
    <property type="entry name" value="RECOMBINASE_DNA_BIND"/>
    <property type="match status" value="1"/>
</dbReference>
<dbReference type="RefSeq" id="WP_056015250.1">
    <property type="nucleotide sequence ID" value="NZ_LLYZ01000005.1"/>
</dbReference>
<name>A0A0Q3HTS2_9FLAO</name>
<dbReference type="PANTHER" id="PTHR30461:SF23">
    <property type="entry name" value="DNA RECOMBINASE-RELATED"/>
    <property type="match status" value="1"/>
</dbReference>
<dbReference type="SUPFAM" id="SSF53041">
    <property type="entry name" value="Resolvase-like"/>
    <property type="match status" value="1"/>
</dbReference>
<dbReference type="STRING" id="452084.AR438_11590"/>
<dbReference type="GO" id="GO:0003677">
    <property type="term" value="F:DNA binding"/>
    <property type="evidence" value="ECO:0007669"/>
    <property type="project" value="InterPro"/>
</dbReference>
<feature type="domain" description="Recombinase" evidence="2">
    <location>
        <begin position="159"/>
        <end position="269"/>
    </location>
</feature>
<dbReference type="Gene3D" id="3.40.50.1390">
    <property type="entry name" value="Resolvase, N-terminal catalytic domain"/>
    <property type="match status" value="1"/>
</dbReference>
<dbReference type="InterPro" id="IPR050639">
    <property type="entry name" value="SSR_resolvase"/>
</dbReference>
<proteinExistence type="predicted"/>
<dbReference type="CDD" id="cd00338">
    <property type="entry name" value="Ser_Recombinase"/>
    <property type="match status" value="1"/>
</dbReference>
<evidence type="ECO:0000313" key="3">
    <source>
        <dbReference type="EMBL" id="KQK26208.1"/>
    </source>
</evidence>
<evidence type="ECO:0000313" key="4">
    <source>
        <dbReference type="Proteomes" id="UP000051682"/>
    </source>
</evidence>
<feature type="domain" description="Resolvase/invertase-type recombinase catalytic" evidence="1">
    <location>
        <begin position="3"/>
        <end position="152"/>
    </location>
</feature>
<reference evidence="3 4" key="1">
    <citation type="submission" date="2015-10" db="EMBL/GenBank/DDBJ databases">
        <title>Chryseobacterium aquaticum genome.</title>
        <authorList>
            <person name="Newman J.D."/>
            <person name="Ferguson M.B."/>
            <person name="Miller J.R."/>
        </authorList>
    </citation>
    <scope>NUCLEOTIDE SEQUENCE [LARGE SCALE GENOMIC DNA]</scope>
    <source>
        <strain evidence="3 4">KCTC 12483</strain>
    </source>
</reference>
<dbReference type="InterPro" id="IPR038109">
    <property type="entry name" value="DNA_bind_recomb_sf"/>
</dbReference>
<evidence type="ECO:0000259" key="1">
    <source>
        <dbReference type="PROSITE" id="PS51736"/>
    </source>
</evidence>